<evidence type="ECO:0000313" key="14">
    <source>
        <dbReference type="Proteomes" id="UP000440367"/>
    </source>
</evidence>
<dbReference type="GO" id="GO:0015074">
    <property type="term" value="P:DNA integration"/>
    <property type="evidence" value="ECO:0007669"/>
    <property type="project" value="UniProtKB-KW"/>
</dbReference>
<evidence type="ECO:0000313" key="13">
    <source>
        <dbReference type="EMBL" id="KAE9171906.1"/>
    </source>
</evidence>
<evidence type="ECO:0000256" key="4">
    <source>
        <dbReference type="ARBA" id="ARBA00022801"/>
    </source>
</evidence>
<dbReference type="AlphaFoldDB" id="A0A6A3VVP3"/>
<dbReference type="Gene3D" id="3.30.420.10">
    <property type="entry name" value="Ribonuclease H-like superfamily/Ribonuclease H"/>
    <property type="match status" value="1"/>
</dbReference>
<feature type="region of interest" description="Disordered" evidence="11">
    <location>
        <begin position="362"/>
        <end position="387"/>
    </location>
</feature>
<protein>
    <recommendedName>
        <fullName evidence="12">Integrase catalytic domain-containing protein</fullName>
    </recommendedName>
</protein>
<dbReference type="GO" id="GO:0004519">
    <property type="term" value="F:endonuclease activity"/>
    <property type="evidence" value="ECO:0007669"/>
    <property type="project" value="UniProtKB-KW"/>
</dbReference>
<proteinExistence type="predicted"/>
<reference evidence="13 14" key="1">
    <citation type="submission" date="2018-08" db="EMBL/GenBank/DDBJ databases">
        <title>Genomic investigation of the strawberry pathogen Phytophthora fragariae indicates pathogenicity is determined by transcriptional variation in three key races.</title>
        <authorList>
            <person name="Adams T.M."/>
            <person name="Armitage A.D."/>
            <person name="Sobczyk M.K."/>
            <person name="Bates H.J."/>
            <person name="Dunwell J.M."/>
            <person name="Nellist C.F."/>
            <person name="Harrison R.J."/>
        </authorList>
    </citation>
    <scope>NUCLEOTIDE SEQUENCE [LARGE SCALE GENOMIC DNA]</scope>
    <source>
        <strain evidence="13 14">BC-1</strain>
    </source>
</reference>
<keyword evidence="6" id="KW-0229">DNA integration</keyword>
<dbReference type="Proteomes" id="UP000440367">
    <property type="component" value="Unassembled WGS sequence"/>
</dbReference>
<dbReference type="PROSITE" id="PS50994">
    <property type="entry name" value="INTEGRASE"/>
    <property type="match status" value="1"/>
</dbReference>
<dbReference type="SUPFAM" id="SSF53098">
    <property type="entry name" value="Ribonuclease H-like"/>
    <property type="match status" value="1"/>
</dbReference>
<dbReference type="GO" id="GO:0046872">
    <property type="term" value="F:metal ion binding"/>
    <property type="evidence" value="ECO:0007669"/>
    <property type="project" value="UniProtKB-KW"/>
</dbReference>
<dbReference type="SUPFAM" id="SSF56672">
    <property type="entry name" value="DNA/RNA polymerases"/>
    <property type="match status" value="1"/>
</dbReference>
<dbReference type="InterPro" id="IPR057670">
    <property type="entry name" value="SH3_retrovirus"/>
</dbReference>
<evidence type="ECO:0000256" key="11">
    <source>
        <dbReference type="SAM" id="MobiDB-lite"/>
    </source>
</evidence>
<evidence type="ECO:0000256" key="8">
    <source>
        <dbReference type="ARBA" id="ARBA00022932"/>
    </source>
</evidence>
<dbReference type="GO" id="GO:0006310">
    <property type="term" value="P:DNA recombination"/>
    <property type="evidence" value="ECO:0007669"/>
    <property type="project" value="UniProtKB-KW"/>
</dbReference>
<keyword evidence="8" id="KW-0548">Nucleotidyltransferase</keyword>
<keyword evidence="4" id="KW-0378">Hydrolase</keyword>
<dbReference type="Pfam" id="PF13976">
    <property type="entry name" value="gag_pre-integrs"/>
    <property type="match status" value="1"/>
</dbReference>
<dbReference type="Pfam" id="PF00665">
    <property type="entry name" value="rve"/>
    <property type="match status" value="1"/>
</dbReference>
<feature type="compositionally biased region" description="Basic and acidic residues" evidence="11">
    <location>
        <begin position="362"/>
        <end position="371"/>
    </location>
</feature>
<keyword evidence="9" id="KW-0233">DNA recombination</keyword>
<accession>A0A6A3VVP3</accession>
<keyword evidence="3" id="KW-0255">Endonuclease</keyword>
<evidence type="ECO:0000256" key="7">
    <source>
        <dbReference type="ARBA" id="ARBA00022918"/>
    </source>
</evidence>
<dbReference type="GO" id="GO:0003676">
    <property type="term" value="F:nucleic acid binding"/>
    <property type="evidence" value="ECO:0007669"/>
    <property type="project" value="InterPro"/>
</dbReference>
<dbReference type="InterPro" id="IPR012337">
    <property type="entry name" value="RNaseH-like_sf"/>
</dbReference>
<dbReference type="InterPro" id="IPR036397">
    <property type="entry name" value="RNaseH_sf"/>
</dbReference>
<evidence type="ECO:0000256" key="2">
    <source>
        <dbReference type="ARBA" id="ARBA00022723"/>
    </source>
</evidence>
<dbReference type="PANTHER" id="PTHR42648">
    <property type="entry name" value="TRANSPOSASE, PUTATIVE-RELATED"/>
    <property type="match status" value="1"/>
</dbReference>
<keyword evidence="2" id="KW-0479">Metal-binding</keyword>
<dbReference type="GO" id="GO:0016787">
    <property type="term" value="F:hydrolase activity"/>
    <property type="evidence" value="ECO:0007669"/>
    <property type="project" value="UniProtKB-KW"/>
</dbReference>
<keyword evidence="10" id="KW-0511">Multifunctional enzyme</keyword>
<keyword evidence="5" id="KW-0460">Magnesium</keyword>
<gene>
    <name evidence="13" type="ORF">PF002_g29700</name>
</gene>
<evidence type="ECO:0000256" key="3">
    <source>
        <dbReference type="ARBA" id="ARBA00022759"/>
    </source>
</evidence>
<dbReference type="Pfam" id="PF07727">
    <property type="entry name" value="RVT_2"/>
    <property type="match status" value="1"/>
</dbReference>
<dbReference type="InterPro" id="IPR013103">
    <property type="entry name" value="RVT_2"/>
</dbReference>
<evidence type="ECO:0000256" key="5">
    <source>
        <dbReference type="ARBA" id="ARBA00022842"/>
    </source>
</evidence>
<feature type="domain" description="Integrase catalytic" evidence="12">
    <location>
        <begin position="36"/>
        <end position="209"/>
    </location>
</feature>
<dbReference type="GO" id="GO:0003964">
    <property type="term" value="F:RNA-directed DNA polymerase activity"/>
    <property type="evidence" value="ECO:0007669"/>
    <property type="project" value="UniProtKB-KW"/>
</dbReference>
<organism evidence="13 14">
    <name type="scientific">Phytophthora fragariae</name>
    <dbReference type="NCBI Taxonomy" id="53985"/>
    <lineage>
        <taxon>Eukaryota</taxon>
        <taxon>Sar</taxon>
        <taxon>Stramenopiles</taxon>
        <taxon>Oomycota</taxon>
        <taxon>Peronosporomycetes</taxon>
        <taxon>Peronosporales</taxon>
        <taxon>Peronosporaceae</taxon>
        <taxon>Phytophthora</taxon>
    </lineage>
</organism>
<evidence type="ECO:0000256" key="6">
    <source>
        <dbReference type="ARBA" id="ARBA00022908"/>
    </source>
</evidence>
<dbReference type="InterPro" id="IPR043502">
    <property type="entry name" value="DNA/RNA_pol_sf"/>
</dbReference>
<dbReference type="PANTHER" id="PTHR42648:SF11">
    <property type="entry name" value="TRANSPOSON TY4-P GAG-POL POLYPROTEIN"/>
    <property type="match status" value="1"/>
</dbReference>
<dbReference type="Pfam" id="PF25597">
    <property type="entry name" value="SH3_retrovirus"/>
    <property type="match status" value="1"/>
</dbReference>
<dbReference type="InterPro" id="IPR025724">
    <property type="entry name" value="GAG-pre-integrase_dom"/>
</dbReference>
<evidence type="ECO:0000259" key="12">
    <source>
        <dbReference type="PROSITE" id="PS50994"/>
    </source>
</evidence>
<dbReference type="InterPro" id="IPR039537">
    <property type="entry name" value="Retrotran_Ty1/copia-like"/>
</dbReference>
<evidence type="ECO:0000256" key="1">
    <source>
        <dbReference type="ARBA" id="ARBA00022722"/>
    </source>
</evidence>
<keyword evidence="8" id="KW-0808">Transferase</keyword>
<evidence type="ECO:0000256" key="9">
    <source>
        <dbReference type="ARBA" id="ARBA00023172"/>
    </source>
</evidence>
<dbReference type="InterPro" id="IPR001584">
    <property type="entry name" value="Integrase_cat-core"/>
</dbReference>
<keyword evidence="7" id="KW-0695">RNA-directed DNA polymerase</keyword>
<name>A0A6A3VVP3_9STRA</name>
<comment type="caution">
    <text evidence="13">The sequence shown here is derived from an EMBL/GenBank/DDBJ whole genome shotgun (WGS) entry which is preliminary data.</text>
</comment>
<sequence>MAHYVEYAGVDSEWELWHARMGHLNKDALATTQRATTGMPTLEHKSITLCGGCMKGKQTGPMKTKSKGGARYVLTFVDDYSKYVLAYFITKESEVLVKFKTFMNLYENQWGERIKFLRSDNGTEFVNKEMDRLCASNGIVHQKTEPYSPQQNGVAERMNRTIMEKARIMLYYKGISTMWWAEAVSTSVYLSTTSTHSSMTPYELAVKDKPRLDHLRVFGSVGYAHVDMAKRTKLEPKSVKCMLLGYAENPKGYRVYDLESNKVKVTRSVKLDEREVDGIYDSAPTENTTVIHSTEDLDEVVQGGPCGSTEMPEVEQDDSTGHQLATYRRTPGAAFSDNIVFHPEPERVRRAREPVLVLENGRSDEAEYKVNDEDDPDNDDHFWPPSPKRARVDEDGLLAEAVLAYAANVGDADDAPTTYQQAIKSKEASEWVKAMNSELKAHADNGSWTLIRRTAGVRPIGCRWVFAKKRNEHGRVVRYKARLVAKGFKQNFFETYSPVANMNSIRVVMSVVVAKAYVTEQMDADTAFLNSDLKEQVFMEVPYGITNAENMMCKLDKAIYGLKQAASAWHQTIHAVFMKIGFRSCGTDQCVYVKGAKDTLVYVCLYVDDMIIAAKTMEEINEVKMALKSAFKMKELGETKFILGMEIDHDRMAGTLMIKQSRYIDDVTNRFNQQDAKAVVNPERR</sequence>
<dbReference type="EMBL" id="QXGD01004199">
    <property type="protein sequence ID" value="KAE9171906.1"/>
    <property type="molecule type" value="Genomic_DNA"/>
</dbReference>
<keyword evidence="1" id="KW-0540">Nuclease</keyword>
<evidence type="ECO:0000256" key="10">
    <source>
        <dbReference type="ARBA" id="ARBA00023268"/>
    </source>
</evidence>
<keyword evidence="8" id="KW-0239">DNA-directed DNA polymerase</keyword>
<dbReference type="GO" id="GO:0003887">
    <property type="term" value="F:DNA-directed DNA polymerase activity"/>
    <property type="evidence" value="ECO:0007669"/>
    <property type="project" value="UniProtKB-KW"/>
</dbReference>